<name>A0ACA9QHU4_9GLOM</name>
<sequence>MYVEAQTFCAYPCTFCRPRGRGCNNKRDDCGAKIISANWVDFDVPQPSAQICYYEYADRYSYLNITVSAPEDSQALGHFTFSDYNGHHQRILHDPVWASGILCGRIYKQNSNIYTSVWLYDSNNKPSNVWADVRVTVYWACRGESCASED</sequence>
<dbReference type="EMBL" id="CAJVQC010031681">
    <property type="protein sequence ID" value="CAG8749151.1"/>
    <property type="molecule type" value="Genomic_DNA"/>
</dbReference>
<comment type="caution">
    <text evidence="1">The sequence shown here is derived from an EMBL/GenBank/DDBJ whole genome shotgun (WGS) entry which is preliminary data.</text>
</comment>
<reference evidence="1" key="1">
    <citation type="submission" date="2021-06" db="EMBL/GenBank/DDBJ databases">
        <authorList>
            <person name="Kallberg Y."/>
            <person name="Tangrot J."/>
            <person name="Rosling A."/>
        </authorList>
    </citation>
    <scope>NUCLEOTIDE SEQUENCE</scope>
    <source>
        <strain evidence="1">MA461A</strain>
    </source>
</reference>
<dbReference type="Proteomes" id="UP000789920">
    <property type="component" value="Unassembled WGS sequence"/>
</dbReference>
<organism evidence="1 2">
    <name type="scientific">Racocetra persica</name>
    <dbReference type="NCBI Taxonomy" id="160502"/>
    <lineage>
        <taxon>Eukaryota</taxon>
        <taxon>Fungi</taxon>
        <taxon>Fungi incertae sedis</taxon>
        <taxon>Mucoromycota</taxon>
        <taxon>Glomeromycotina</taxon>
        <taxon>Glomeromycetes</taxon>
        <taxon>Diversisporales</taxon>
        <taxon>Gigasporaceae</taxon>
        <taxon>Racocetra</taxon>
    </lineage>
</organism>
<accession>A0ACA9QHU4</accession>
<evidence type="ECO:0000313" key="2">
    <source>
        <dbReference type="Proteomes" id="UP000789920"/>
    </source>
</evidence>
<gene>
    <name evidence="1" type="ORF">RPERSI_LOCUS13990</name>
</gene>
<protein>
    <submittedName>
        <fullName evidence="1">11130_t:CDS:1</fullName>
    </submittedName>
</protein>
<feature type="non-terminal residue" evidence="1">
    <location>
        <position position="150"/>
    </location>
</feature>
<keyword evidence="2" id="KW-1185">Reference proteome</keyword>
<evidence type="ECO:0000313" key="1">
    <source>
        <dbReference type="EMBL" id="CAG8749151.1"/>
    </source>
</evidence>
<proteinExistence type="predicted"/>